<sequence length="169" mass="18211">MLFTHVRLATIVSTIAAGTLAPGGGANAELASINAFNNFHVEETPATPQNSNPYQCLFEDNGAVYNKCAYKVTLDFNLPVNSEGEHTIYIRNYWNHAVGTSFNCIVYACPTSLNDHQCVVGGTATFTAPYQQKSVSVATSGAYPNMQNMALICWNLSTGDGIATMNYNP</sequence>
<dbReference type="Proteomes" id="UP000253529">
    <property type="component" value="Unassembled WGS sequence"/>
</dbReference>
<protein>
    <submittedName>
        <fullName evidence="1">Uncharacterized protein</fullName>
    </submittedName>
</protein>
<organism evidence="1 2">
    <name type="scientific">Roseiarcus fermentans</name>
    <dbReference type="NCBI Taxonomy" id="1473586"/>
    <lineage>
        <taxon>Bacteria</taxon>
        <taxon>Pseudomonadati</taxon>
        <taxon>Pseudomonadota</taxon>
        <taxon>Alphaproteobacteria</taxon>
        <taxon>Hyphomicrobiales</taxon>
        <taxon>Roseiarcaceae</taxon>
        <taxon>Roseiarcus</taxon>
    </lineage>
</organism>
<gene>
    <name evidence="1" type="ORF">DFR50_12058</name>
</gene>
<dbReference type="AlphaFoldDB" id="A0A366F5D1"/>
<evidence type="ECO:0000313" key="2">
    <source>
        <dbReference type="Proteomes" id="UP000253529"/>
    </source>
</evidence>
<reference evidence="1 2" key="1">
    <citation type="submission" date="2018-06" db="EMBL/GenBank/DDBJ databases">
        <title>Genomic Encyclopedia of Type Strains, Phase IV (KMG-IV): sequencing the most valuable type-strain genomes for metagenomic binning, comparative biology and taxonomic classification.</title>
        <authorList>
            <person name="Goeker M."/>
        </authorList>
    </citation>
    <scope>NUCLEOTIDE SEQUENCE [LARGE SCALE GENOMIC DNA]</scope>
    <source>
        <strain evidence="1 2">DSM 24875</strain>
    </source>
</reference>
<keyword evidence="2" id="KW-1185">Reference proteome</keyword>
<name>A0A366F5D1_9HYPH</name>
<dbReference type="EMBL" id="QNRK01000020">
    <property type="protein sequence ID" value="RBP09858.1"/>
    <property type="molecule type" value="Genomic_DNA"/>
</dbReference>
<accession>A0A366F5D1</accession>
<evidence type="ECO:0000313" key="1">
    <source>
        <dbReference type="EMBL" id="RBP09858.1"/>
    </source>
</evidence>
<comment type="caution">
    <text evidence="1">The sequence shown here is derived from an EMBL/GenBank/DDBJ whole genome shotgun (WGS) entry which is preliminary data.</text>
</comment>
<proteinExistence type="predicted"/>
<dbReference type="RefSeq" id="WP_147262801.1">
    <property type="nucleotide sequence ID" value="NZ_QNRK01000020.1"/>
</dbReference>